<keyword evidence="2" id="KW-1185">Reference proteome</keyword>
<accession>A0A1I2FNG3</accession>
<dbReference type="EMBL" id="FONH01000006">
    <property type="protein sequence ID" value="SFF06130.1"/>
    <property type="molecule type" value="Genomic_DNA"/>
</dbReference>
<sequence>MLGKPDESACAKDYENWRVEHWWGTEQLKILAEGCEMGAKVGSVYYILRVDGFYEPAAIRVLR</sequence>
<dbReference type="AlphaFoldDB" id="A0A1I2FNG3"/>
<organism evidence="1 2">
    <name type="scientific">Dyella marensis</name>
    <dbReference type="NCBI Taxonomy" id="500610"/>
    <lineage>
        <taxon>Bacteria</taxon>
        <taxon>Pseudomonadati</taxon>
        <taxon>Pseudomonadota</taxon>
        <taxon>Gammaproteobacteria</taxon>
        <taxon>Lysobacterales</taxon>
        <taxon>Rhodanobacteraceae</taxon>
        <taxon>Dyella</taxon>
    </lineage>
</organism>
<dbReference type="Proteomes" id="UP000199477">
    <property type="component" value="Unassembled WGS sequence"/>
</dbReference>
<evidence type="ECO:0000313" key="1">
    <source>
        <dbReference type="EMBL" id="SFF06130.1"/>
    </source>
</evidence>
<proteinExistence type="predicted"/>
<reference evidence="2" key="1">
    <citation type="submission" date="2016-10" db="EMBL/GenBank/DDBJ databases">
        <authorList>
            <person name="Varghese N."/>
            <person name="Submissions S."/>
        </authorList>
    </citation>
    <scope>NUCLEOTIDE SEQUENCE [LARGE SCALE GENOMIC DNA]</scope>
    <source>
        <strain evidence="2">UNC178MFTsu3.1</strain>
    </source>
</reference>
<evidence type="ECO:0000313" key="2">
    <source>
        <dbReference type="Proteomes" id="UP000199477"/>
    </source>
</evidence>
<gene>
    <name evidence="1" type="ORF">SAMN02799615_02349</name>
</gene>
<protein>
    <submittedName>
        <fullName evidence="1">Uncharacterized protein</fullName>
    </submittedName>
</protein>
<name>A0A1I2FNG3_9GAMM</name>